<dbReference type="GO" id="GO:0005524">
    <property type="term" value="F:ATP binding"/>
    <property type="evidence" value="ECO:0007669"/>
    <property type="project" value="InterPro"/>
</dbReference>
<accession>A0A7X5TS88</accession>
<keyword evidence="3 6" id="KW-0238">DNA-binding</keyword>
<dbReference type="HAMAP" id="MF_00031">
    <property type="entry name" value="DNA_HJ_migration_RuvA"/>
    <property type="match status" value="1"/>
</dbReference>
<evidence type="ECO:0000256" key="3">
    <source>
        <dbReference type="ARBA" id="ARBA00023125"/>
    </source>
</evidence>
<dbReference type="GO" id="GO:0009379">
    <property type="term" value="C:Holliday junction helicase complex"/>
    <property type="evidence" value="ECO:0007669"/>
    <property type="project" value="InterPro"/>
</dbReference>
<dbReference type="Pfam" id="PF07499">
    <property type="entry name" value="RuvA_C"/>
    <property type="match status" value="1"/>
</dbReference>
<dbReference type="Gene3D" id="1.10.150.20">
    <property type="entry name" value="5' to 3' exonuclease, C-terminal subdomain"/>
    <property type="match status" value="1"/>
</dbReference>
<evidence type="ECO:0000313" key="10">
    <source>
        <dbReference type="Proteomes" id="UP000541033"/>
    </source>
</evidence>
<dbReference type="Gene3D" id="2.40.50.140">
    <property type="entry name" value="Nucleic acid-binding proteins"/>
    <property type="match status" value="1"/>
</dbReference>
<dbReference type="GO" id="GO:0048476">
    <property type="term" value="C:Holliday junction resolvase complex"/>
    <property type="evidence" value="ECO:0007669"/>
    <property type="project" value="UniProtKB-UniRule"/>
</dbReference>
<evidence type="ECO:0000259" key="8">
    <source>
        <dbReference type="Pfam" id="PF07499"/>
    </source>
</evidence>
<dbReference type="InterPro" id="IPR012340">
    <property type="entry name" value="NA-bd_OB-fold"/>
</dbReference>
<reference evidence="9 10" key="1">
    <citation type="submission" date="2020-02" db="EMBL/GenBank/DDBJ databases">
        <title>Sequencing the genomes of 1000 actinobacteria strains.</title>
        <authorList>
            <person name="Klenk H.-P."/>
        </authorList>
    </citation>
    <scope>NUCLEOTIDE SEQUENCE [LARGE SCALE GENOMIC DNA]</scope>
    <source>
        <strain evidence="9 10">DSM 27960</strain>
    </source>
</reference>
<dbReference type="GO" id="GO:0016787">
    <property type="term" value="F:hydrolase activity"/>
    <property type="evidence" value="ECO:0007669"/>
    <property type="project" value="UniProtKB-KW"/>
</dbReference>
<dbReference type="EMBL" id="JAAMOX010000001">
    <property type="protein sequence ID" value="NIH52690.1"/>
    <property type="molecule type" value="Genomic_DNA"/>
</dbReference>
<dbReference type="Proteomes" id="UP000541033">
    <property type="component" value="Unassembled WGS sequence"/>
</dbReference>
<evidence type="ECO:0000256" key="4">
    <source>
        <dbReference type="ARBA" id="ARBA00023172"/>
    </source>
</evidence>
<dbReference type="InterPro" id="IPR010994">
    <property type="entry name" value="RuvA_2-like"/>
</dbReference>
<keyword evidence="2 6" id="KW-0227">DNA damage</keyword>
<dbReference type="InterPro" id="IPR036267">
    <property type="entry name" value="RuvA_C_sf"/>
</dbReference>
<evidence type="ECO:0000256" key="2">
    <source>
        <dbReference type="ARBA" id="ARBA00022763"/>
    </source>
</evidence>
<keyword evidence="1 6" id="KW-0963">Cytoplasm</keyword>
<keyword evidence="9" id="KW-0347">Helicase</keyword>
<dbReference type="SUPFAM" id="SSF46929">
    <property type="entry name" value="DNA helicase RuvA subunit, C-terminal domain"/>
    <property type="match status" value="1"/>
</dbReference>
<sequence length="205" mass="21010">MISSLRGPVLDVRGGTVVIEVGGVGFAIEVTTSQALASHRGSELFLFTTLVVREDSLTLFGFATRDELDVFGILLGVSGVGPRSALGVLNVLSPQDIVVAVSAEDDKPFRAVSGIGPKTAKLLVVSLGGKLSALSLERPAASAPTAPVSASAAVETALISLGWAERDANAAIGQVIAEHTDGVEMTEPQLLRLSLALLGSGKVVR</sequence>
<organism evidence="9 10">
    <name type="scientific">Lysinibacter cavernae</name>
    <dbReference type="NCBI Taxonomy" id="1640652"/>
    <lineage>
        <taxon>Bacteria</taxon>
        <taxon>Bacillati</taxon>
        <taxon>Actinomycetota</taxon>
        <taxon>Actinomycetes</taxon>
        <taxon>Micrococcales</taxon>
        <taxon>Microbacteriaceae</taxon>
        <taxon>Lysinibacter</taxon>
    </lineage>
</organism>
<dbReference type="Pfam" id="PF01330">
    <property type="entry name" value="RuvA_N"/>
    <property type="match status" value="1"/>
</dbReference>
<keyword evidence="5 6" id="KW-0234">DNA repair</keyword>
<evidence type="ECO:0000313" key="9">
    <source>
        <dbReference type="EMBL" id="NIH52690.1"/>
    </source>
</evidence>
<dbReference type="InterPro" id="IPR011114">
    <property type="entry name" value="RuvA_C"/>
</dbReference>
<name>A0A7X5TS88_9MICO</name>
<keyword evidence="4 6" id="KW-0233">DNA recombination</keyword>
<feature type="domain" description="Holliday junction DNA helicase RuvA C-terminal" evidence="8">
    <location>
        <begin position="154"/>
        <end position="198"/>
    </location>
</feature>
<keyword evidence="10" id="KW-1185">Reference proteome</keyword>
<dbReference type="RefSeq" id="WP_167147611.1">
    <property type="nucleotide sequence ID" value="NZ_JAAMOX010000001.1"/>
</dbReference>
<dbReference type="InterPro" id="IPR000085">
    <property type="entry name" value="RuvA"/>
</dbReference>
<comment type="domain">
    <text evidence="6">Has three domains with a flexible linker between the domains II and III and assumes an 'L' shape. Domain III is highly mobile and contacts RuvB.</text>
</comment>
<dbReference type="SUPFAM" id="SSF47781">
    <property type="entry name" value="RuvA domain 2-like"/>
    <property type="match status" value="1"/>
</dbReference>
<feature type="region of interest" description="Domain III" evidence="6">
    <location>
        <begin position="148"/>
        <end position="205"/>
    </location>
</feature>
<gene>
    <name evidence="6" type="primary">ruvA</name>
    <name evidence="9" type="ORF">FHX76_000558</name>
</gene>
<proteinExistence type="inferred from homology"/>
<dbReference type="NCBIfam" id="TIGR00084">
    <property type="entry name" value="ruvA"/>
    <property type="match status" value="1"/>
</dbReference>
<dbReference type="GO" id="GO:0005737">
    <property type="term" value="C:cytoplasm"/>
    <property type="evidence" value="ECO:0007669"/>
    <property type="project" value="UniProtKB-SubCell"/>
</dbReference>
<keyword evidence="9" id="KW-0547">Nucleotide-binding</keyword>
<dbReference type="SUPFAM" id="SSF50249">
    <property type="entry name" value="Nucleic acid-binding proteins"/>
    <property type="match status" value="1"/>
</dbReference>
<comment type="similarity">
    <text evidence="6">Belongs to the RuvA family.</text>
</comment>
<dbReference type="AlphaFoldDB" id="A0A7X5TS88"/>
<evidence type="ECO:0000256" key="1">
    <source>
        <dbReference type="ARBA" id="ARBA00022490"/>
    </source>
</evidence>
<dbReference type="GO" id="GO:0000400">
    <property type="term" value="F:four-way junction DNA binding"/>
    <property type="evidence" value="ECO:0007669"/>
    <property type="project" value="UniProtKB-UniRule"/>
</dbReference>
<comment type="function">
    <text evidence="6">The RuvA-RuvB-RuvC complex processes Holliday junction (HJ) DNA during genetic recombination and DNA repair, while the RuvA-RuvB complex plays an important role in the rescue of blocked DNA replication forks via replication fork reversal (RFR). RuvA specifically binds to HJ cruciform DNA, conferring on it an open structure. The RuvB hexamer acts as an ATP-dependent pump, pulling dsDNA into and through the RuvAB complex. HJ branch migration allows RuvC to scan DNA until it finds its consensus sequence, where it cleaves and resolves the cruciform DNA.</text>
</comment>
<dbReference type="GO" id="GO:0006310">
    <property type="term" value="P:DNA recombination"/>
    <property type="evidence" value="ECO:0007669"/>
    <property type="project" value="UniProtKB-UniRule"/>
</dbReference>
<comment type="subunit">
    <text evidence="6">Homotetramer. Forms an RuvA(8)-RuvB(12)-Holliday junction (HJ) complex. HJ DNA is sandwiched between 2 RuvA tetramers; dsDNA enters through RuvA and exits via RuvB. An RuvB hexamer assembles on each DNA strand where it exits the tetramer. Each RuvB hexamer is contacted by two RuvA subunits (via domain III) on 2 adjacent RuvB subunits; this complex drives branch migration. In the full resolvosome a probable DNA-RuvA(4)-RuvB(12)-RuvC(2) complex forms which resolves the HJ.</text>
</comment>
<evidence type="ECO:0000256" key="6">
    <source>
        <dbReference type="HAMAP-Rule" id="MF_00031"/>
    </source>
</evidence>
<keyword evidence="9" id="KW-0378">Hydrolase</keyword>
<keyword evidence="9" id="KW-0067">ATP-binding</keyword>
<evidence type="ECO:0000259" key="7">
    <source>
        <dbReference type="Pfam" id="PF01330"/>
    </source>
</evidence>
<comment type="caution">
    <text evidence="9">The sequence shown here is derived from an EMBL/GenBank/DDBJ whole genome shotgun (WGS) entry which is preliminary data.</text>
</comment>
<dbReference type="GO" id="GO:0006281">
    <property type="term" value="P:DNA repair"/>
    <property type="evidence" value="ECO:0007669"/>
    <property type="project" value="UniProtKB-UniRule"/>
</dbReference>
<dbReference type="GO" id="GO:0009378">
    <property type="term" value="F:four-way junction helicase activity"/>
    <property type="evidence" value="ECO:0007669"/>
    <property type="project" value="InterPro"/>
</dbReference>
<comment type="caution">
    <text evidence="6">Lacks conserved residue(s) required for the propagation of feature annotation.</text>
</comment>
<dbReference type="InterPro" id="IPR013849">
    <property type="entry name" value="DNA_helicase_Holl-junc_RuvA_I"/>
</dbReference>
<protein>
    <recommendedName>
        <fullName evidence="6">Holliday junction branch migration complex subunit RuvA</fullName>
    </recommendedName>
</protein>
<dbReference type="Gene3D" id="1.10.8.10">
    <property type="entry name" value="DNA helicase RuvA subunit, C-terminal domain"/>
    <property type="match status" value="1"/>
</dbReference>
<feature type="domain" description="DNA helicase Holliday junction RuvA type" evidence="7">
    <location>
        <begin position="1"/>
        <end position="61"/>
    </location>
</feature>
<comment type="subcellular location">
    <subcellularLocation>
        <location evidence="6">Cytoplasm</location>
    </subcellularLocation>
</comment>
<evidence type="ECO:0000256" key="5">
    <source>
        <dbReference type="ARBA" id="ARBA00023204"/>
    </source>
</evidence>
<dbReference type="Pfam" id="PF14520">
    <property type="entry name" value="HHH_5"/>
    <property type="match status" value="1"/>
</dbReference>